<organism evidence="6 7">
    <name type="scientific">Pseudomonas soli</name>
    <dbReference type="NCBI Taxonomy" id="1306993"/>
    <lineage>
        <taxon>Bacteria</taxon>
        <taxon>Pseudomonadati</taxon>
        <taxon>Pseudomonadota</taxon>
        <taxon>Gammaproteobacteria</taxon>
        <taxon>Pseudomonadales</taxon>
        <taxon>Pseudomonadaceae</taxon>
        <taxon>Pseudomonas</taxon>
    </lineage>
</organism>
<reference evidence="5 8" key="2">
    <citation type="submission" date="2024-01" db="EMBL/GenBank/DDBJ databases">
        <title>Unpublished Manusciprt.</title>
        <authorList>
            <person name="Duman M."/>
            <person name="Valdes E.G."/>
            <person name="Ajmi N."/>
            <person name="Altun S."/>
            <person name="Saticioglu I.B."/>
        </authorList>
    </citation>
    <scope>NUCLEOTIDE SEQUENCE [LARGE SCALE GENOMIC DNA]</scope>
    <source>
        <strain evidence="5 8">139P</strain>
    </source>
</reference>
<dbReference type="InterPro" id="IPR015421">
    <property type="entry name" value="PyrdxlP-dep_Trfase_major"/>
</dbReference>
<sequence>MIDSLVKFIRAQYRTDEFIPLHAPLFTGNERQYVVDTIESTFVSSVGAFVDRFERDMQAYTGCSRAVATVNGTAALHVALLLAGVKPGELVVTQSLTFVATCNAIAYCGATPAFVDVDRETLGLSPRALDAWLEQVAERGDDGLCRLREDGRIIRACLPMHTFGHPVALVDLVRVCERWGLVLVEDAAESLGSYYRGQHTGTFGELGTLSFNGNKVITTGGGGMILARDETMGSRAKHLTTTAKRAHPYEYVHDEVGYNYRLPNINAALGCAQLEQLDGFLAAKRVLAEAYRAELEGNEAGLQFVVEPEGCRSNYWLNAVVCQDLAQRDALLKGTNEAGVMTRPIWALMNRLPAYTGCPRGDLANAEWLEARVVNLPSSVPVQETA</sequence>
<dbReference type="EMBL" id="FOEQ01000002">
    <property type="protein sequence ID" value="SEQ41005.1"/>
    <property type="molecule type" value="Genomic_DNA"/>
</dbReference>
<feature type="modified residue" description="N6-(pyridoxal phosphate)lysine" evidence="3">
    <location>
        <position position="215"/>
    </location>
</feature>
<dbReference type="Proteomes" id="UP000199221">
    <property type="component" value="Unassembled WGS sequence"/>
</dbReference>
<evidence type="ECO:0000313" key="8">
    <source>
        <dbReference type="Proteomes" id="UP001329505"/>
    </source>
</evidence>
<reference evidence="6 7" key="1">
    <citation type="submission" date="2016-10" db="EMBL/GenBank/DDBJ databases">
        <authorList>
            <person name="de Groot N.N."/>
        </authorList>
    </citation>
    <scope>NUCLEOTIDE SEQUENCE [LARGE SCALE GENOMIC DNA]</scope>
    <source>
        <strain evidence="6 7">LMG 27941</strain>
    </source>
</reference>
<keyword evidence="1 3" id="KW-0663">Pyridoxal phosphate</keyword>
<dbReference type="Gene3D" id="3.90.1150.10">
    <property type="entry name" value="Aspartate Aminotransferase, domain 1"/>
    <property type="match status" value="1"/>
</dbReference>
<evidence type="ECO:0000256" key="2">
    <source>
        <dbReference type="PIRSR" id="PIRSR000390-1"/>
    </source>
</evidence>
<dbReference type="PIRSF" id="PIRSF000390">
    <property type="entry name" value="PLP_StrS"/>
    <property type="match status" value="1"/>
</dbReference>
<dbReference type="AlphaFoldDB" id="A0A1H9FSZ1"/>
<evidence type="ECO:0000313" key="5">
    <source>
        <dbReference type="EMBL" id="MEE1881917.1"/>
    </source>
</evidence>
<dbReference type="GeneID" id="93676733"/>
<keyword evidence="6" id="KW-0808">Transferase</keyword>
<dbReference type="InterPro" id="IPR000653">
    <property type="entry name" value="DegT/StrS_aminotransferase"/>
</dbReference>
<comment type="similarity">
    <text evidence="4">Belongs to the DegT/DnrJ/EryC1 family.</text>
</comment>
<name>A0A1H9FSZ1_9PSED</name>
<dbReference type="SUPFAM" id="SSF53383">
    <property type="entry name" value="PLP-dependent transferases"/>
    <property type="match status" value="1"/>
</dbReference>
<evidence type="ECO:0000256" key="3">
    <source>
        <dbReference type="PIRSR" id="PIRSR000390-2"/>
    </source>
</evidence>
<dbReference type="InterPro" id="IPR015422">
    <property type="entry name" value="PyrdxlP-dep_Trfase_small"/>
</dbReference>
<dbReference type="Pfam" id="PF01041">
    <property type="entry name" value="DegT_DnrJ_EryC1"/>
    <property type="match status" value="1"/>
</dbReference>
<keyword evidence="6" id="KW-0032">Aminotransferase</keyword>
<dbReference type="RefSeq" id="WP_094010717.1">
    <property type="nucleotide sequence ID" value="NZ_CP128543.1"/>
</dbReference>
<dbReference type="InterPro" id="IPR015424">
    <property type="entry name" value="PyrdxlP-dep_Trfase"/>
</dbReference>
<dbReference type="InterPro" id="IPR026385">
    <property type="entry name" value="LegC-like"/>
</dbReference>
<dbReference type="NCBIfam" id="TIGR04181">
    <property type="entry name" value="NHT_00031"/>
    <property type="match status" value="1"/>
</dbReference>
<proteinExistence type="inferred from homology"/>
<evidence type="ECO:0000313" key="6">
    <source>
        <dbReference type="EMBL" id="SEQ41005.1"/>
    </source>
</evidence>
<gene>
    <name evidence="6" type="ORF">SAMN05216230_102636</name>
    <name evidence="5" type="ORF">V0R55_17290</name>
</gene>
<accession>A0A1H9FSZ1</accession>
<evidence type="ECO:0000256" key="1">
    <source>
        <dbReference type="ARBA" id="ARBA00022898"/>
    </source>
</evidence>
<dbReference type="PANTHER" id="PTHR30244">
    <property type="entry name" value="TRANSAMINASE"/>
    <property type="match status" value="1"/>
</dbReference>
<dbReference type="PANTHER" id="PTHR30244:SF30">
    <property type="entry name" value="BLR5990 PROTEIN"/>
    <property type="match status" value="1"/>
</dbReference>
<evidence type="ECO:0000256" key="4">
    <source>
        <dbReference type="RuleBase" id="RU004508"/>
    </source>
</evidence>
<dbReference type="GO" id="GO:0008483">
    <property type="term" value="F:transaminase activity"/>
    <property type="evidence" value="ECO:0007669"/>
    <property type="project" value="UniProtKB-KW"/>
</dbReference>
<dbReference type="CDD" id="cd00616">
    <property type="entry name" value="AHBA_syn"/>
    <property type="match status" value="1"/>
</dbReference>
<dbReference type="GO" id="GO:0030170">
    <property type="term" value="F:pyridoxal phosphate binding"/>
    <property type="evidence" value="ECO:0007669"/>
    <property type="project" value="TreeGrafter"/>
</dbReference>
<protein>
    <submittedName>
        <fullName evidence="6">Aminotransferase, LLPSF_NHT_00031 family</fullName>
    </submittedName>
    <submittedName>
        <fullName evidence="5">LegC family aminotransferase</fullName>
    </submittedName>
</protein>
<evidence type="ECO:0000313" key="7">
    <source>
        <dbReference type="Proteomes" id="UP000199221"/>
    </source>
</evidence>
<dbReference type="EMBL" id="JAZDQQ010000014">
    <property type="protein sequence ID" value="MEE1881917.1"/>
    <property type="molecule type" value="Genomic_DNA"/>
</dbReference>
<keyword evidence="8" id="KW-1185">Reference proteome</keyword>
<feature type="active site" description="Proton acceptor" evidence="2">
    <location>
        <position position="215"/>
    </location>
</feature>
<dbReference type="GO" id="GO:0000271">
    <property type="term" value="P:polysaccharide biosynthetic process"/>
    <property type="evidence" value="ECO:0007669"/>
    <property type="project" value="TreeGrafter"/>
</dbReference>
<dbReference type="Proteomes" id="UP001329505">
    <property type="component" value="Unassembled WGS sequence"/>
</dbReference>
<dbReference type="Gene3D" id="3.40.640.10">
    <property type="entry name" value="Type I PLP-dependent aspartate aminotransferase-like (Major domain)"/>
    <property type="match status" value="1"/>
</dbReference>